<accession>A0A1A9AIY3</accession>
<dbReference type="Pfam" id="PF05795">
    <property type="entry name" value="Plasmodium_Vir"/>
    <property type="match status" value="1"/>
</dbReference>
<dbReference type="InterPro" id="IPR008780">
    <property type="entry name" value="Plasmodium_Vir"/>
</dbReference>
<evidence type="ECO:0000313" key="2">
    <source>
        <dbReference type="Proteomes" id="UP000078555"/>
    </source>
</evidence>
<keyword evidence="2" id="KW-1185">Reference proteome</keyword>
<dbReference type="AlphaFoldDB" id="A0A1A9AIY3"/>
<dbReference type="EMBL" id="FLRD01001142">
    <property type="protein sequence ID" value="SBT56573.1"/>
    <property type="molecule type" value="Genomic_DNA"/>
</dbReference>
<sequence length="318" mass="37546">MELFSERFYQDRERLYTDLHKYNTHCDQIYGTKQRIHMLDLCKRVLKYLDQSNEWKENENEYDECILLNYWLYDKISKYFSEDQDYINIAYGTIQGIWNKLVLDSNQRSYYNKCKPLFDMLKHSDWEKRKELYDYYVNYKTAYKIANNYEDKCKEYYSYIEGKVELYKHFGDICISDNTNCPKIYDKCISYNPDLVLRTIKCHSKIVAERAATSEQTAKASAFQHSQVKGLGSRSLSSSSQLSQENSDIGKKVGQSVLGVAPVLLTASALYRYTPVGSWIRKLGGYNTNNLSNMDINEIDKFHRCNIYMYILVKSLLF</sequence>
<reference evidence="2" key="1">
    <citation type="submission" date="2016-05" db="EMBL/GenBank/DDBJ databases">
        <authorList>
            <person name="Naeem Raeece"/>
        </authorList>
    </citation>
    <scope>NUCLEOTIDE SEQUENCE [LARGE SCALE GENOMIC DNA]</scope>
</reference>
<dbReference type="Proteomes" id="UP000078555">
    <property type="component" value="Unassembled WGS sequence"/>
</dbReference>
<name>A0A1A9AIY3_PLAOA</name>
<proteinExistence type="predicted"/>
<gene>
    <name evidence="1" type="ORF">POVWA1_076880</name>
</gene>
<protein>
    <submittedName>
        <fullName evidence="1">PIR Superfamily Protein</fullName>
    </submittedName>
</protein>
<evidence type="ECO:0000313" key="1">
    <source>
        <dbReference type="EMBL" id="SBT56573.1"/>
    </source>
</evidence>
<organism evidence="1 2">
    <name type="scientific">Plasmodium ovale wallikeri</name>
    <dbReference type="NCBI Taxonomy" id="864142"/>
    <lineage>
        <taxon>Eukaryota</taxon>
        <taxon>Sar</taxon>
        <taxon>Alveolata</taxon>
        <taxon>Apicomplexa</taxon>
        <taxon>Aconoidasida</taxon>
        <taxon>Haemosporida</taxon>
        <taxon>Plasmodiidae</taxon>
        <taxon>Plasmodium</taxon>
        <taxon>Plasmodium (Plasmodium)</taxon>
    </lineage>
</organism>